<proteinExistence type="predicted"/>
<dbReference type="RefSeq" id="WP_196098307.1">
    <property type="nucleotide sequence ID" value="NZ_CP064939.1"/>
</dbReference>
<reference evidence="2 3" key="1">
    <citation type="submission" date="2020-11" db="EMBL/GenBank/DDBJ databases">
        <title>Pedobacter endophytica, an endophytic bacteria isolated form Carex pumila.</title>
        <authorList>
            <person name="Peng Y."/>
            <person name="Jiang L."/>
            <person name="Lee J."/>
        </authorList>
    </citation>
    <scope>NUCLEOTIDE SEQUENCE [LARGE SCALE GENOMIC DNA]</scope>
    <source>
        <strain evidence="2 3">JBR3-12</strain>
    </source>
</reference>
<dbReference type="InterPro" id="IPR046228">
    <property type="entry name" value="DUF6261"/>
</dbReference>
<keyword evidence="1" id="KW-0175">Coiled coil</keyword>
<evidence type="ECO:0000256" key="1">
    <source>
        <dbReference type="SAM" id="Coils"/>
    </source>
</evidence>
<evidence type="ECO:0000313" key="3">
    <source>
        <dbReference type="Proteomes" id="UP000594759"/>
    </source>
</evidence>
<organism evidence="2 3">
    <name type="scientific">Pedobacter endophyticus</name>
    <dbReference type="NCBI Taxonomy" id="2789740"/>
    <lineage>
        <taxon>Bacteria</taxon>
        <taxon>Pseudomonadati</taxon>
        <taxon>Bacteroidota</taxon>
        <taxon>Sphingobacteriia</taxon>
        <taxon>Sphingobacteriales</taxon>
        <taxon>Sphingobacteriaceae</taxon>
        <taxon>Pedobacter</taxon>
    </lineage>
</organism>
<accession>A0A7U3Q5A6</accession>
<gene>
    <name evidence="2" type="ORF">IZT61_17425</name>
</gene>
<evidence type="ECO:0000313" key="2">
    <source>
        <dbReference type="EMBL" id="QPH38832.1"/>
    </source>
</evidence>
<protein>
    <submittedName>
        <fullName evidence="2">Uncharacterized protein</fullName>
    </submittedName>
</protein>
<name>A0A7U3Q5A6_9SPHI</name>
<sequence>MIDSIVLQPLRNGEYIQFLTDTLNTVLKNDPDDLNVRAQYDLLRTATDDIEKLFKISQASLVTKEIEAIDARRDQAINGITFLVQGYTYSTDANINKQAKILAAHLNLFGTGIAKDNYLSETTTLRNIINDWNTKAELQTAVSELNLTDWKKELEQANNEFSDAYAKRNEELATAPAEKLRALRNSANEVYYKLRNRLNSNLDISDGAEPWASTINLLNQTITNYNTLLNRRGVVEADGEQPSSPMG</sequence>
<dbReference type="Pfam" id="PF19775">
    <property type="entry name" value="DUF6261"/>
    <property type="match status" value="1"/>
</dbReference>
<feature type="coiled-coil region" evidence="1">
    <location>
        <begin position="140"/>
        <end position="171"/>
    </location>
</feature>
<dbReference type="Proteomes" id="UP000594759">
    <property type="component" value="Chromosome"/>
</dbReference>
<keyword evidence="3" id="KW-1185">Reference proteome</keyword>
<dbReference type="AlphaFoldDB" id="A0A7U3Q5A6"/>
<dbReference type="EMBL" id="CP064939">
    <property type="protein sequence ID" value="QPH38832.1"/>
    <property type="molecule type" value="Genomic_DNA"/>
</dbReference>
<dbReference type="KEGG" id="pex:IZT61_17425"/>